<evidence type="ECO:0000256" key="2">
    <source>
        <dbReference type="ARBA" id="ARBA00004950"/>
    </source>
</evidence>
<dbReference type="Pfam" id="PF02910">
    <property type="entry name" value="Succ_DH_flav_C"/>
    <property type="match status" value="1"/>
</dbReference>
<evidence type="ECO:0000256" key="6">
    <source>
        <dbReference type="ARBA" id="ARBA00022642"/>
    </source>
</evidence>
<evidence type="ECO:0000256" key="8">
    <source>
        <dbReference type="ARBA" id="ARBA00023002"/>
    </source>
</evidence>
<feature type="domain" description="Fumarate reductase/succinate dehydrogenase flavoprotein-like C-terminal" evidence="14">
    <location>
        <begin position="544"/>
        <end position="637"/>
    </location>
</feature>
<dbReference type="Gene3D" id="3.50.50.60">
    <property type="entry name" value="FAD/NAD(P)-binding domain"/>
    <property type="match status" value="1"/>
</dbReference>
<protein>
    <recommendedName>
        <fullName evidence="4 10">L-aspartate oxidase</fullName>
        <ecNumber evidence="4 10">1.4.3.16</ecNumber>
    </recommendedName>
</protein>
<dbReference type="InterPro" id="IPR036188">
    <property type="entry name" value="FAD/NAD-bd_sf"/>
</dbReference>
<dbReference type="PANTHER" id="PTHR42716:SF2">
    <property type="entry name" value="L-ASPARTATE OXIDASE, CHLOROPLASTIC"/>
    <property type="match status" value="1"/>
</dbReference>
<organism evidence="15">
    <name type="scientific">Micromonas pusilla</name>
    <name type="common">Picoplanktonic green alga</name>
    <name type="synonym">Chromulina pusilla</name>
    <dbReference type="NCBI Taxonomy" id="38833"/>
    <lineage>
        <taxon>Eukaryota</taxon>
        <taxon>Viridiplantae</taxon>
        <taxon>Chlorophyta</taxon>
        <taxon>Mamiellophyceae</taxon>
        <taxon>Mamiellales</taxon>
        <taxon>Mamiellaceae</taxon>
        <taxon>Micromonas</taxon>
    </lineage>
</organism>
<dbReference type="Gene3D" id="1.20.58.100">
    <property type="entry name" value="Fumarate reductase/succinate dehydrogenase flavoprotein-like, C-terminal domain"/>
    <property type="match status" value="1"/>
</dbReference>
<dbReference type="AlphaFoldDB" id="A0A7S0KWK8"/>
<dbReference type="FunFam" id="3.90.700.10:FF:000002">
    <property type="entry name" value="L-aspartate oxidase"/>
    <property type="match status" value="1"/>
</dbReference>
<feature type="compositionally biased region" description="Basic and acidic residues" evidence="12">
    <location>
        <begin position="641"/>
        <end position="664"/>
    </location>
</feature>
<dbReference type="EMBL" id="HBEV01015835">
    <property type="protein sequence ID" value="CAD8594945.1"/>
    <property type="molecule type" value="Transcribed_RNA"/>
</dbReference>
<keyword evidence="6 10" id="KW-0662">Pyridine nucleotide biosynthesis</keyword>
<name>A0A7S0KWK8_MICPS</name>
<keyword evidence="7 10" id="KW-0274">FAD</keyword>
<dbReference type="SUPFAM" id="SSF51905">
    <property type="entry name" value="FAD/NAD(P)-binding domain"/>
    <property type="match status" value="1"/>
</dbReference>
<evidence type="ECO:0000256" key="4">
    <source>
        <dbReference type="ARBA" id="ARBA00012173"/>
    </source>
</evidence>
<dbReference type="InterPro" id="IPR037099">
    <property type="entry name" value="Fum_R/Succ_DH_flav-like_C_sf"/>
</dbReference>
<gene>
    <name evidence="15" type="ORF">MSP1404_LOCUS12350</name>
</gene>
<keyword evidence="8 10" id="KW-0560">Oxidoreductase</keyword>
<dbReference type="GO" id="GO:0009435">
    <property type="term" value="P:NAD+ biosynthetic process"/>
    <property type="evidence" value="ECO:0007669"/>
    <property type="project" value="UniProtKB-UniPathway"/>
</dbReference>
<dbReference type="SUPFAM" id="SSF46977">
    <property type="entry name" value="Succinate dehydrogenase/fumarate reductase flavoprotein C-terminal domain"/>
    <property type="match status" value="1"/>
</dbReference>
<feature type="domain" description="FAD-dependent oxidoreductase 2 FAD-binding" evidence="13">
    <location>
        <begin position="83"/>
        <end position="477"/>
    </location>
</feature>
<dbReference type="InterPro" id="IPR003953">
    <property type="entry name" value="FAD-dep_OxRdtase_2_FAD-bd"/>
</dbReference>
<dbReference type="SUPFAM" id="SSF56425">
    <property type="entry name" value="Succinate dehydrogenase/fumarate reductase flavoprotein, catalytic domain"/>
    <property type="match status" value="1"/>
</dbReference>
<evidence type="ECO:0000256" key="1">
    <source>
        <dbReference type="ARBA" id="ARBA00001974"/>
    </source>
</evidence>
<reference evidence="15" key="1">
    <citation type="submission" date="2021-01" db="EMBL/GenBank/DDBJ databases">
        <authorList>
            <person name="Corre E."/>
            <person name="Pelletier E."/>
            <person name="Niang G."/>
            <person name="Scheremetjew M."/>
            <person name="Finn R."/>
            <person name="Kale V."/>
            <person name="Holt S."/>
            <person name="Cochrane G."/>
            <person name="Meng A."/>
            <person name="Brown T."/>
            <person name="Cohen L."/>
        </authorList>
    </citation>
    <scope>NUCLEOTIDE SEQUENCE</scope>
    <source>
        <strain evidence="15">CCMP494</strain>
    </source>
</reference>
<evidence type="ECO:0000256" key="10">
    <source>
        <dbReference type="RuleBase" id="RU362049"/>
    </source>
</evidence>
<dbReference type="Pfam" id="PF00890">
    <property type="entry name" value="FAD_binding_2"/>
    <property type="match status" value="1"/>
</dbReference>
<evidence type="ECO:0000256" key="7">
    <source>
        <dbReference type="ARBA" id="ARBA00022827"/>
    </source>
</evidence>
<dbReference type="PRINTS" id="PR00368">
    <property type="entry name" value="FADPNR"/>
</dbReference>
<dbReference type="InterPro" id="IPR005288">
    <property type="entry name" value="NadB"/>
</dbReference>
<dbReference type="NCBIfam" id="TIGR00551">
    <property type="entry name" value="nadB"/>
    <property type="match status" value="1"/>
</dbReference>
<dbReference type="GO" id="GO:0009507">
    <property type="term" value="C:chloroplast"/>
    <property type="evidence" value="ECO:0007669"/>
    <property type="project" value="UniProtKB-SubCell"/>
</dbReference>
<dbReference type="InterPro" id="IPR027477">
    <property type="entry name" value="Succ_DH/fumarate_Rdtase_cat_sf"/>
</dbReference>
<dbReference type="GO" id="GO:0008734">
    <property type="term" value="F:L-aspartate oxidase activity"/>
    <property type="evidence" value="ECO:0007669"/>
    <property type="project" value="UniProtKB-UniRule"/>
</dbReference>
<accession>A0A7S0KWK8</accession>
<evidence type="ECO:0000259" key="13">
    <source>
        <dbReference type="Pfam" id="PF00890"/>
    </source>
</evidence>
<evidence type="ECO:0000313" key="15">
    <source>
        <dbReference type="EMBL" id="CAD8594945.1"/>
    </source>
</evidence>
<dbReference type="UniPathway" id="UPA00253">
    <property type="reaction ID" value="UER00326"/>
</dbReference>
<feature type="coiled-coil region" evidence="11">
    <location>
        <begin position="557"/>
        <end position="584"/>
    </location>
</feature>
<comment type="subcellular location">
    <subcellularLocation>
        <location evidence="10">Plastid</location>
        <location evidence="10">Chloroplast</location>
    </subcellularLocation>
</comment>
<evidence type="ECO:0000256" key="9">
    <source>
        <dbReference type="ARBA" id="ARBA00050942"/>
    </source>
</evidence>
<evidence type="ECO:0000256" key="11">
    <source>
        <dbReference type="SAM" id="Coils"/>
    </source>
</evidence>
<dbReference type="Gene3D" id="3.90.700.10">
    <property type="entry name" value="Succinate dehydrogenase/fumarate reductase flavoprotein, catalytic domain"/>
    <property type="match status" value="1"/>
</dbReference>
<comment type="similarity">
    <text evidence="3 10">Belongs to the FAD-dependent oxidoreductase 2 family. NadB subfamily.</text>
</comment>
<dbReference type="EC" id="1.4.3.16" evidence="4 10"/>
<dbReference type="PANTHER" id="PTHR42716">
    <property type="entry name" value="L-ASPARTATE OXIDASE"/>
    <property type="match status" value="1"/>
</dbReference>
<comment type="function">
    <text evidence="10">Catalyzes the oxidation of L-aspartate to iminoaspartate.</text>
</comment>
<keyword evidence="5 10" id="KW-0285">Flavoprotein</keyword>
<evidence type="ECO:0000256" key="5">
    <source>
        <dbReference type="ARBA" id="ARBA00022630"/>
    </source>
</evidence>
<proteinExistence type="inferred from homology"/>
<comment type="catalytic activity">
    <reaction evidence="9 10">
        <text>L-aspartate + O2 = iminosuccinate + H2O2</text>
        <dbReference type="Rhea" id="RHEA:25876"/>
        <dbReference type="ChEBI" id="CHEBI:15379"/>
        <dbReference type="ChEBI" id="CHEBI:16240"/>
        <dbReference type="ChEBI" id="CHEBI:29991"/>
        <dbReference type="ChEBI" id="CHEBI:77875"/>
        <dbReference type="EC" id="1.4.3.16"/>
    </reaction>
</comment>
<evidence type="ECO:0000259" key="14">
    <source>
        <dbReference type="Pfam" id="PF02910"/>
    </source>
</evidence>
<sequence>MARGSPAACSGRCVAHRGSPAACSSRAATSFRRNAAAGGRDVNRARARRRAPMPPVAVIENPAGVTVTESTGEDDRKSSVRVDFLVIGSGISGLSYALEAAEYGKVAVVTKDVAYEGSTHYAQGGISAVIDPNDTAEEHARDTQIAGDFLCDQAAVDVVCAEGKGAVDKLVAFGCEFTRRSCGSLHLAREGGHSKHRIVHAADMTGKEIERALLESAGAHPNVTFYEHHAARDLIVAECGPDGVGRRRCVGAEVIRRSDGAVVTFLACCTLLASGGAGQLFPSTTNPSVSTGDGVAMAVRASADVANMEFYQFHPTSLYTGPGSAAKKKKPNENAFLITEAVRGHGGRLFNHAGERFMSRYDQRLELAPRDVVARAIDCEIKSAAEAGVEAGCVYLDVSHLPADDILEHFPGIAAELKERGLDMTSDRIPVVPAAHYLCGGVRTDLDGQTSLDGLFACGETACTGLHGANRLASNSLLEAVVFANRAFRASADRLANDAGDLEPLFSAAEEAAAVEEIRRMAVNPTKGSVLEYDAHPEWAGVMRQEVQRVMWSAAGIVRDSDTLARAEEELERLLAQCDAEMRTRGECLHSHELGNLITVGLAVVKCAGMRKESRGLHYNVDYPERVEAERRPTVLAGIGKEGETGRRKEDRKGEDKEVSFPPR</sequence>
<evidence type="ECO:0000256" key="12">
    <source>
        <dbReference type="SAM" id="MobiDB-lite"/>
    </source>
</evidence>
<feature type="region of interest" description="Disordered" evidence="12">
    <location>
        <begin position="632"/>
        <end position="664"/>
    </location>
</feature>
<evidence type="ECO:0000256" key="3">
    <source>
        <dbReference type="ARBA" id="ARBA00008562"/>
    </source>
</evidence>
<comment type="cofactor">
    <cofactor evidence="1 10">
        <name>FAD</name>
        <dbReference type="ChEBI" id="CHEBI:57692"/>
    </cofactor>
</comment>
<dbReference type="InterPro" id="IPR015939">
    <property type="entry name" value="Fum_Rdtase/Succ_DH_flav-like_C"/>
</dbReference>
<dbReference type="PRINTS" id="PR00411">
    <property type="entry name" value="PNDRDTASEI"/>
</dbReference>
<keyword evidence="11" id="KW-0175">Coiled coil</keyword>
<comment type="pathway">
    <text evidence="2 10">Cofactor biosynthesis; NAD(+) biosynthesis; iminoaspartate from L-aspartate (oxidase route): step 1/1.</text>
</comment>